<dbReference type="InterPro" id="IPR003029">
    <property type="entry name" value="S1_domain"/>
</dbReference>
<dbReference type="InterPro" id="IPR012340">
    <property type="entry name" value="NA-bd_OB-fold"/>
</dbReference>
<dbReference type="InterPro" id="IPR050437">
    <property type="entry name" value="Ribos_protein_bS1-like"/>
</dbReference>
<dbReference type="GO" id="GO:0005737">
    <property type="term" value="C:cytoplasm"/>
    <property type="evidence" value="ECO:0007669"/>
    <property type="project" value="UniProtKB-ARBA"/>
</dbReference>
<dbReference type="GO" id="GO:0006139">
    <property type="term" value="P:nucleobase-containing compound metabolic process"/>
    <property type="evidence" value="ECO:0007669"/>
    <property type="project" value="InterPro"/>
</dbReference>
<dbReference type="Pfam" id="PF17674">
    <property type="entry name" value="HHH_9"/>
    <property type="match status" value="1"/>
</dbReference>
<dbReference type="InterPro" id="IPR012337">
    <property type="entry name" value="RNaseH-like_sf"/>
</dbReference>
<dbReference type="GO" id="GO:0003729">
    <property type="term" value="F:mRNA binding"/>
    <property type="evidence" value="ECO:0007669"/>
    <property type="project" value="UniProtKB-ARBA"/>
</dbReference>
<dbReference type="Pfam" id="PF09371">
    <property type="entry name" value="Tex_N"/>
    <property type="match status" value="1"/>
</dbReference>
<dbReference type="FunFam" id="2.40.50.140:FF:000051">
    <property type="entry name" value="RNA-binding transcriptional accessory protein"/>
    <property type="match status" value="1"/>
</dbReference>
<dbReference type="GO" id="GO:0006412">
    <property type="term" value="P:translation"/>
    <property type="evidence" value="ECO:0007669"/>
    <property type="project" value="TreeGrafter"/>
</dbReference>
<evidence type="ECO:0000313" key="3">
    <source>
        <dbReference type="Proteomes" id="UP000062160"/>
    </source>
</evidence>
<evidence type="ECO:0000313" key="2">
    <source>
        <dbReference type="EMBL" id="GAQ24738.1"/>
    </source>
</evidence>
<dbReference type="InterPro" id="IPR044146">
    <property type="entry name" value="S1_Tex"/>
</dbReference>
<dbReference type="PROSITE" id="PS50126">
    <property type="entry name" value="S1"/>
    <property type="match status" value="1"/>
</dbReference>
<dbReference type="Gene3D" id="1.10.150.310">
    <property type="entry name" value="Tex RuvX-like domain-like"/>
    <property type="match status" value="1"/>
</dbReference>
<dbReference type="FunFam" id="1.10.10.650:FF:000001">
    <property type="entry name" value="S1 RNA-binding domain 1"/>
    <property type="match status" value="1"/>
</dbReference>
<dbReference type="InterPro" id="IPR006641">
    <property type="entry name" value="YqgF/RNaseH-like_dom"/>
</dbReference>
<dbReference type="Pfam" id="PF00575">
    <property type="entry name" value="S1"/>
    <property type="match status" value="1"/>
</dbReference>
<dbReference type="InterPro" id="IPR041692">
    <property type="entry name" value="HHH_9"/>
</dbReference>
<keyword evidence="3" id="KW-1185">Reference proteome</keyword>
<dbReference type="InterPro" id="IPR032639">
    <property type="entry name" value="Tex_YqgF"/>
</dbReference>
<dbReference type="Proteomes" id="UP000062160">
    <property type="component" value="Unassembled WGS sequence"/>
</dbReference>
<evidence type="ECO:0000259" key="1">
    <source>
        <dbReference type="PROSITE" id="PS50126"/>
    </source>
</evidence>
<dbReference type="SUPFAM" id="SSF158832">
    <property type="entry name" value="Tex N-terminal region-like"/>
    <property type="match status" value="1"/>
</dbReference>
<dbReference type="SMART" id="SM00732">
    <property type="entry name" value="YqgFc"/>
    <property type="match status" value="1"/>
</dbReference>
<dbReference type="SUPFAM" id="SSF47781">
    <property type="entry name" value="RuvA domain 2-like"/>
    <property type="match status" value="2"/>
</dbReference>
<dbReference type="STRING" id="224999.GCA_001485475_00744"/>
<accession>A0A0U9HD60</accession>
<dbReference type="SMART" id="SM00316">
    <property type="entry name" value="S1"/>
    <property type="match status" value="1"/>
</dbReference>
<dbReference type="Pfam" id="PF22706">
    <property type="entry name" value="Tex_central_region"/>
    <property type="match status" value="1"/>
</dbReference>
<dbReference type="EMBL" id="DF977000">
    <property type="protein sequence ID" value="GAQ24738.1"/>
    <property type="molecule type" value="Genomic_DNA"/>
</dbReference>
<dbReference type="CDD" id="cd05685">
    <property type="entry name" value="S1_Tex"/>
    <property type="match status" value="1"/>
</dbReference>
<name>A0A0U9HD60_9FIRM</name>
<dbReference type="GO" id="GO:0003735">
    <property type="term" value="F:structural constituent of ribosome"/>
    <property type="evidence" value="ECO:0007669"/>
    <property type="project" value="TreeGrafter"/>
</dbReference>
<dbReference type="AlphaFoldDB" id="A0A0U9HD60"/>
<protein>
    <recommendedName>
        <fullName evidence="1">S1 motif domain-containing protein</fullName>
    </recommendedName>
</protein>
<dbReference type="Pfam" id="PF12836">
    <property type="entry name" value="HHH_3"/>
    <property type="match status" value="1"/>
</dbReference>
<dbReference type="InterPro" id="IPR010994">
    <property type="entry name" value="RuvA_2-like"/>
</dbReference>
<dbReference type="Gene3D" id="1.10.3500.10">
    <property type="entry name" value="Tex N-terminal region-like"/>
    <property type="match status" value="1"/>
</dbReference>
<dbReference type="Pfam" id="PF16921">
    <property type="entry name" value="Tex_YqgF"/>
    <property type="match status" value="1"/>
</dbReference>
<proteinExistence type="predicted"/>
<dbReference type="InterPro" id="IPR023323">
    <property type="entry name" value="Tex-like_dom_sf"/>
</dbReference>
<dbReference type="FunFam" id="1.10.150.310:FF:000001">
    <property type="entry name" value="RNA-binding transcriptional accessory protein"/>
    <property type="match status" value="1"/>
</dbReference>
<dbReference type="RefSeq" id="WP_059031843.1">
    <property type="nucleotide sequence ID" value="NZ_DF977000.1"/>
</dbReference>
<reference evidence="2" key="1">
    <citation type="journal article" date="2016" name="Genome Announc.">
        <title>Draft Genome Sequence of the Syntrophic Lactate-Degrading Bacterium Tepidanaerobacter syntrophicus JLT.</title>
        <authorList>
            <person name="Matsuura N."/>
            <person name="Ohashi A."/>
            <person name="Tourlousse D.M."/>
            <person name="Sekiguchi Y."/>
        </authorList>
    </citation>
    <scope>NUCLEOTIDE SEQUENCE [LARGE SCALE GENOMIC DNA]</scope>
    <source>
        <strain evidence="2">JL</strain>
    </source>
</reference>
<dbReference type="Gene3D" id="2.40.50.140">
    <property type="entry name" value="Nucleic acid-binding proteins"/>
    <property type="match status" value="1"/>
</dbReference>
<dbReference type="SUPFAM" id="SSF50249">
    <property type="entry name" value="Nucleic acid-binding proteins"/>
    <property type="match status" value="1"/>
</dbReference>
<dbReference type="PANTHER" id="PTHR10724:SF10">
    <property type="entry name" value="S1 RNA-BINDING DOMAIN-CONTAINING PROTEIN 1"/>
    <property type="match status" value="1"/>
</dbReference>
<dbReference type="OrthoDB" id="9804714at2"/>
<dbReference type="InterPro" id="IPR055179">
    <property type="entry name" value="Tex-like_central_region"/>
</dbReference>
<dbReference type="Gene3D" id="1.10.10.650">
    <property type="entry name" value="RuvA domain 2-like"/>
    <property type="match status" value="1"/>
</dbReference>
<dbReference type="InterPro" id="IPR023319">
    <property type="entry name" value="Tex-like_HTH_dom_sf"/>
</dbReference>
<dbReference type="Gene3D" id="3.30.420.140">
    <property type="entry name" value="YqgF/RNase H-like domain"/>
    <property type="match status" value="1"/>
</dbReference>
<gene>
    <name evidence="2" type="ORF">TSYNT_6117</name>
</gene>
<sequence length="705" mass="78755">MEKIIKALAQELNIEERQVAAAVELLDSGNTVPFIARYRKEATGGLSDEQLRLLSDRLSYLRNLETRKTEVARLLEEMEKLTPEIRQSLDRALTLQEIEDIYRPFRPKRRTRATIAREKGLEPLAIKILSQENVVDEQFVASFVDPQKGVSTCDEALTGALDIIAETISDDAKIRKLIRDKACKKGIIETTGLTDETSTYSMYYDFKEPVQKIVSHRILAINRGEKEKYLQVKISVPDDEIIEIIKAEYIKKSSPTSNLMENAVEDAYKRLIWPSIEREIRNMLTEEAEEQALSTFSKNLKHLILQPPVKGRIIMGFDPAYRTGCKIAIIDASGKLLACTVCYPTPPQNKFDESKKVILDLIEKYQVDVISLGNGTASRESEKFLSEILKESSRPVSYVIVSEAGASVYSASKLGTEEFPNLDVSFRGAVSIARRLQDPLAELVKIDPKSLGVGQYQHDVNQKRLSEKLSAVVEDCVNTVGVDVNTASPSLLSYVSGVSSSIALNIVKYREENGMFKSRKEFLKVPKLGPKTFEQCAGFLRVPESSNILDNTAVHPESYDIAEKIMKLYTLEELKTKSFSENEIAQMASNLDIGIPTLRDILSELKKPGRDPREELPAPIFRTDVLEISDLKPGMVLTGSVRNITDFGAFIDIGVHQDGLCHISELSDGFVRSPFDVVSVGDVVRVKVLSADKERGRISLTMKGL</sequence>
<feature type="domain" description="S1 motif" evidence="1">
    <location>
        <begin position="634"/>
        <end position="703"/>
    </location>
</feature>
<dbReference type="InterPro" id="IPR018974">
    <property type="entry name" value="Tex-like_N"/>
</dbReference>
<dbReference type="PANTHER" id="PTHR10724">
    <property type="entry name" value="30S RIBOSOMAL PROTEIN S1"/>
    <property type="match status" value="1"/>
</dbReference>
<dbReference type="SUPFAM" id="SSF53098">
    <property type="entry name" value="Ribonuclease H-like"/>
    <property type="match status" value="1"/>
</dbReference>
<dbReference type="FunFam" id="3.30.420.140:FF:000001">
    <property type="entry name" value="RNA-binding transcriptional accessory protein"/>
    <property type="match status" value="1"/>
</dbReference>
<dbReference type="InterPro" id="IPR037027">
    <property type="entry name" value="YqgF/RNaseH-like_dom_sf"/>
</dbReference>
<organism evidence="2">
    <name type="scientific">Tepidanaerobacter syntrophicus</name>
    <dbReference type="NCBI Taxonomy" id="224999"/>
    <lineage>
        <taxon>Bacteria</taxon>
        <taxon>Bacillati</taxon>
        <taxon>Bacillota</taxon>
        <taxon>Clostridia</taxon>
        <taxon>Thermosediminibacterales</taxon>
        <taxon>Tepidanaerobacteraceae</taxon>
        <taxon>Tepidanaerobacter</taxon>
    </lineage>
</organism>